<dbReference type="InterPro" id="IPR051393">
    <property type="entry name" value="ABC_transporter_permease"/>
</dbReference>
<name>A0A4R6JM09_9ACTN</name>
<evidence type="ECO:0000256" key="2">
    <source>
        <dbReference type="ARBA" id="ARBA00022448"/>
    </source>
</evidence>
<dbReference type="InterPro" id="IPR035906">
    <property type="entry name" value="MetI-like_sf"/>
</dbReference>
<dbReference type="GO" id="GO:0005886">
    <property type="term" value="C:plasma membrane"/>
    <property type="evidence" value="ECO:0007669"/>
    <property type="project" value="UniProtKB-SubCell"/>
</dbReference>
<comment type="similarity">
    <text evidence="7">Belongs to the binding-protein-dependent transport system permease family.</text>
</comment>
<gene>
    <name evidence="10" type="ORF">EV643_12246</name>
</gene>
<dbReference type="PROSITE" id="PS50928">
    <property type="entry name" value="ABC_TM1"/>
    <property type="match status" value="1"/>
</dbReference>
<evidence type="ECO:0000313" key="10">
    <source>
        <dbReference type="EMBL" id="TDO35635.1"/>
    </source>
</evidence>
<feature type="transmembrane region" description="Helical" evidence="7">
    <location>
        <begin position="177"/>
        <end position="202"/>
    </location>
</feature>
<evidence type="ECO:0000259" key="9">
    <source>
        <dbReference type="PROSITE" id="PS50928"/>
    </source>
</evidence>
<proteinExistence type="inferred from homology"/>
<dbReference type="InterPro" id="IPR000515">
    <property type="entry name" value="MetI-like"/>
</dbReference>
<organism evidence="10 11">
    <name type="scientific">Kribbella caucasensis</name>
    <dbReference type="NCBI Taxonomy" id="2512215"/>
    <lineage>
        <taxon>Bacteria</taxon>
        <taxon>Bacillati</taxon>
        <taxon>Actinomycetota</taxon>
        <taxon>Actinomycetes</taxon>
        <taxon>Propionibacteriales</taxon>
        <taxon>Kribbellaceae</taxon>
        <taxon>Kribbella</taxon>
    </lineage>
</organism>
<sequence>MSTAQTTTVAPPAGRPSGGRPVGRRPALRKDGRYAGVFLAPSLVGLALFTLFPTAMALGISLFDWPVFGERKFLGIENYTHLLNDPVFRRVVLNTTLFVVLYVPLNVVVSLGLAVWLGPKIRGRQAFRVLFFIPVMTPMVANVMVWRLLFQPGGLIDGGMQSWFGVNAPNFLGSSNWAMPAVVAMSVWQGFGYNFLVFSAALDQVPQSQLESAQIDGAGPLQRFRYVTWPMITPSIFFATTMTLITSFQVFAQPFILTQGGPGVATQTIVMYVYNQGWQFLTMGLASAAGWVLFVIIMGITAIQFFGQKRWVHYDV</sequence>
<dbReference type="RefSeq" id="WP_238165999.1">
    <property type="nucleotide sequence ID" value="NZ_SNWQ01000022.1"/>
</dbReference>
<keyword evidence="3" id="KW-1003">Cell membrane</keyword>
<dbReference type="Proteomes" id="UP000295388">
    <property type="component" value="Unassembled WGS sequence"/>
</dbReference>
<comment type="caution">
    <text evidence="10">The sequence shown here is derived from an EMBL/GenBank/DDBJ whole genome shotgun (WGS) entry which is preliminary data.</text>
</comment>
<evidence type="ECO:0000256" key="7">
    <source>
        <dbReference type="RuleBase" id="RU363032"/>
    </source>
</evidence>
<evidence type="ECO:0000256" key="4">
    <source>
        <dbReference type="ARBA" id="ARBA00022692"/>
    </source>
</evidence>
<dbReference type="EMBL" id="SNWQ01000022">
    <property type="protein sequence ID" value="TDO35635.1"/>
    <property type="molecule type" value="Genomic_DNA"/>
</dbReference>
<dbReference type="CDD" id="cd06261">
    <property type="entry name" value="TM_PBP2"/>
    <property type="match status" value="1"/>
</dbReference>
<evidence type="ECO:0000256" key="6">
    <source>
        <dbReference type="ARBA" id="ARBA00023136"/>
    </source>
</evidence>
<feature type="transmembrane region" description="Helical" evidence="7">
    <location>
        <begin position="91"/>
        <end position="117"/>
    </location>
</feature>
<comment type="subcellular location">
    <subcellularLocation>
        <location evidence="1 7">Cell membrane</location>
        <topology evidence="1 7">Multi-pass membrane protein</topology>
    </subcellularLocation>
</comment>
<feature type="domain" description="ABC transmembrane type-1" evidence="9">
    <location>
        <begin position="92"/>
        <end position="304"/>
    </location>
</feature>
<feature type="transmembrane region" description="Helical" evidence="7">
    <location>
        <begin position="34"/>
        <end position="63"/>
    </location>
</feature>
<dbReference type="SUPFAM" id="SSF161098">
    <property type="entry name" value="MetI-like"/>
    <property type="match status" value="1"/>
</dbReference>
<evidence type="ECO:0000256" key="1">
    <source>
        <dbReference type="ARBA" id="ARBA00004651"/>
    </source>
</evidence>
<evidence type="ECO:0000256" key="8">
    <source>
        <dbReference type="SAM" id="MobiDB-lite"/>
    </source>
</evidence>
<feature type="transmembrane region" description="Helical" evidence="7">
    <location>
        <begin position="129"/>
        <end position="150"/>
    </location>
</feature>
<keyword evidence="6 7" id="KW-0472">Membrane</keyword>
<keyword evidence="10" id="KW-0762">Sugar transport</keyword>
<dbReference type="Gene3D" id="1.10.3720.10">
    <property type="entry name" value="MetI-like"/>
    <property type="match status" value="1"/>
</dbReference>
<feature type="region of interest" description="Disordered" evidence="8">
    <location>
        <begin position="1"/>
        <end position="25"/>
    </location>
</feature>
<dbReference type="AlphaFoldDB" id="A0A4R6JM09"/>
<reference evidence="10 11" key="1">
    <citation type="submission" date="2019-03" db="EMBL/GenBank/DDBJ databases">
        <title>Genomic Encyclopedia of Type Strains, Phase III (KMG-III): the genomes of soil and plant-associated and newly described type strains.</title>
        <authorList>
            <person name="Whitman W."/>
        </authorList>
    </citation>
    <scope>NUCLEOTIDE SEQUENCE [LARGE SCALE GENOMIC DNA]</scope>
    <source>
        <strain evidence="10 11">VKM Ac-2527</strain>
    </source>
</reference>
<keyword evidence="11" id="KW-1185">Reference proteome</keyword>
<evidence type="ECO:0000256" key="5">
    <source>
        <dbReference type="ARBA" id="ARBA00022989"/>
    </source>
</evidence>
<feature type="transmembrane region" description="Helical" evidence="7">
    <location>
        <begin position="280"/>
        <end position="303"/>
    </location>
</feature>
<protein>
    <submittedName>
        <fullName evidence="10">Multiple sugar transport system permease protein</fullName>
    </submittedName>
</protein>
<dbReference type="GO" id="GO:0055085">
    <property type="term" value="P:transmembrane transport"/>
    <property type="evidence" value="ECO:0007669"/>
    <property type="project" value="InterPro"/>
</dbReference>
<dbReference type="PANTHER" id="PTHR30193:SF37">
    <property type="entry name" value="INNER MEMBRANE ABC TRANSPORTER PERMEASE PROTEIN YCJO"/>
    <property type="match status" value="1"/>
</dbReference>
<keyword evidence="2 7" id="KW-0813">Transport</keyword>
<dbReference type="Pfam" id="PF00528">
    <property type="entry name" value="BPD_transp_1"/>
    <property type="match status" value="1"/>
</dbReference>
<keyword evidence="4 7" id="KW-0812">Transmembrane</keyword>
<dbReference type="PANTHER" id="PTHR30193">
    <property type="entry name" value="ABC TRANSPORTER PERMEASE PROTEIN"/>
    <property type="match status" value="1"/>
</dbReference>
<accession>A0A4R6JM09</accession>
<feature type="transmembrane region" description="Helical" evidence="7">
    <location>
        <begin position="231"/>
        <end position="252"/>
    </location>
</feature>
<evidence type="ECO:0000256" key="3">
    <source>
        <dbReference type="ARBA" id="ARBA00022475"/>
    </source>
</evidence>
<evidence type="ECO:0000313" key="11">
    <source>
        <dbReference type="Proteomes" id="UP000295388"/>
    </source>
</evidence>
<keyword evidence="5 7" id="KW-1133">Transmembrane helix</keyword>